<dbReference type="AlphaFoldDB" id="A0A7Y6RG48"/>
<organism evidence="1 2">
    <name type="scientific">Vreelandella maris</name>
    <dbReference type="NCBI Taxonomy" id="2729617"/>
    <lineage>
        <taxon>Bacteria</taxon>
        <taxon>Pseudomonadati</taxon>
        <taxon>Pseudomonadota</taxon>
        <taxon>Gammaproteobacteria</taxon>
        <taxon>Oceanospirillales</taxon>
        <taxon>Halomonadaceae</taxon>
        <taxon>Vreelandella</taxon>
    </lineage>
</organism>
<accession>A0A7Y6RG48</accession>
<evidence type="ECO:0000313" key="2">
    <source>
        <dbReference type="Proteomes" id="UP000589984"/>
    </source>
</evidence>
<proteinExistence type="predicted"/>
<keyword evidence="2" id="KW-1185">Reference proteome</keyword>
<dbReference type="EMBL" id="JABWCV010000031">
    <property type="protein sequence ID" value="NVF16221.1"/>
    <property type="molecule type" value="Genomic_DNA"/>
</dbReference>
<sequence>MSGNLRLIIDNLHDAATLTATSEALPITYTQRSGRAYPWRSVDTSEQVIEGSFETLTFLDTVVLYRHNLSASATVRLERLRNTDVVSDTGEVSAAELIAPPLLRLGVDPWGASYNDKIPVQVKPFWLEPDFATGYRITIKDSANPDGCIQIGCIIVGFSFSPTFNASYGVKLTEVEMVEHRRTEGGSLRSVGSDGIYRRLNIDLKHMDDADRTTLTTELVKRGRRANIFVSLYPKQGGVKEVEHSFLAKREGDYEHIHDFYNNWQTSLSFLEV</sequence>
<comment type="caution">
    <text evidence="1">The sequence shown here is derived from an EMBL/GenBank/DDBJ whole genome shotgun (WGS) entry which is preliminary data.</text>
</comment>
<protein>
    <submittedName>
        <fullName evidence="1">Uncharacterized protein</fullName>
    </submittedName>
</protein>
<name>A0A7Y6RG48_9GAMM</name>
<dbReference type="Proteomes" id="UP000589984">
    <property type="component" value="Unassembled WGS sequence"/>
</dbReference>
<dbReference type="RefSeq" id="WP_176304804.1">
    <property type="nucleotide sequence ID" value="NZ_JABWCV010000031.1"/>
</dbReference>
<reference evidence="1 2" key="1">
    <citation type="submission" date="2020-06" db="EMBL/GenBank/DDBJ databases">
        <title>Halomonas sp. QX-1 draft genome sequence.</title>
        <authorList>
            <person name="Qiu X."/>
        </authorList>
    </citation>
    <scope>NUCLEOTIDE SEQUENCE [LARGE SCALE GENOMIC DNA]</scope>
    <source>
        <strain evidence="1 2">QX-1</strain>
    </source>
</reference>
<evidence type="ECO:0000313" key="1">
    <source>
        <dbReference type="EMBL" id="NVF16221.1"/>
    </source>
</evidence>
<gene>
    <name evidence="1" type="ORF">HUO07_18935</name>
</gene>